<evidence type="ECO:0000256" key="3">
    <source>
        <dbReference type="ARBA" id="ARBA00022840"/>
    </source>
</evidence>
<dbReference type="GO" id="GO:0005524">
    <property type="term" value="F:ATP binding"/>
    <property type="evidence" value="ECO:0007669"/>
    <property type="project" value="UniProtKB-KW"/>
</dbReference>
<accession>A0A5M3W334</accession>
<dbReference type="InterPro" id="IPR003593">
    <property type="entry name" value="AAA+_ATPase"/>
</dbReference>
<dbReference type="SUPFAM" id="SSF52540">
    <property type="entry name" value="P-loop containing nucleoside triphosphate hydrolases"/>
    <property type="match status" value="1"/>
</dbReference>
<comment type="similarity">
    <text evidence="4">Belongs to the ABC transporter superfamily. Drug exporter-1 (DrugE1) (TC 3.A.1.105) family.</text>
</comment>
<keyword evidence="7" id="KW-1185">Reference proteome</keyword>
<protein>
    <submittedName>
        <fullName evidence="6">Daunorubicin resistance protein DrrA family ABC transporter ATP-binding protein</fullName>
    </submittedName>
</protein>
<keyword evidence="2" id="KW-0547">Nucleotide-binding</keyword>
<dbReference type="GO" id="GO:1900753">
    <property type="term" value="P:doxorubicin transport"/>
    <property type="evidence" value="ECO:0007669"/>
    <property type="project" value="InterPro"/>
</dbReference>
<comment type="subcellular location">
    <subcellularLocation>
        <location evidence="1">Cell membrane</location>
        <topology evidence="1">Peripheral membrane protein</topology>
        <orientation evidence="1">Cytoplasmic side</orientation>
    </subcellularLocation>
</comment>
<proteinExistence type="inferred from homology"/>
<dbReference type="PROSITE" id="PS50893">
    <property type="entry name" value="ABC_TRANSPORTER_2"/>
    <property type="match status" value="1"/>
</dbReference>
<evidence type="ECO:0000256" key="2">
    <source>
        <dbReference type="ARBA" id="ARBA00022741"/>
    </source>
</evidence>
<dbReference type="GO" id="GO:0043215">
    <property type="term" value="P:daunorubicin transport"/>
    <property type="evidence" value="ECO:0007669"/>
    <property type="project" value="InterPro"/>
</dbReference>
<dbReference type="SMART" id="SM00382">
    <property type="entry name" value="AAA"/>
    <property type="match status" value="1"/>
</dbReference>
<dbReference type="OrthoDB" id="9804819at2"/>
<dbReference type="GO" id="GO:0016887">
    <property type="term" value="F:ATP hydrolysis activity"/>
    <property type="evidence" value="ECO:0007669"/>
    <property type="project" value="InterPro"/>
</dbReference>
<dbReference type="InterPro" id="IPR017871">
    <property type="entry name" value="ABC_transporter-like_CS"/>
</dbReference>
<dbReference type="InterPro" id="IPR027417">
    <property type="entry name" value="P-loop_NTPase"/>
</dbReference>
<dbReference type="PANTHER" id="PTHR43582:SF5">
    <property type="entry name" value="ABC TRANSPORTER"/>
    <property type="match status" value="1"/>
</dbReference>
<reference evidence="6 7" key="1">
    <citation type="submission" date="2019-10" db="EMBL/GenBank/DDBJ databases">
        <title>Whole genome shotgun sequence of Acrocarpospora corrugata NBRC 13972.</title>
        <authorList>
            <person name="Ichikawa N."/>
            <person name="Kimura A."/>
            <person name="Kitahashi Y."/>
            <person name="Komaki H."/>
            <person name="Oguchi A."/>
        </authorList>
    </citation>
    <scope>NUCLEOTIDE SEQUENCE [LARGE SCALE GENOMIC DNA]</scope>
    <source>
        <strain evidence="6 7">NBRC 13972</strain>
    </source>
</reference>
<dbReference type="InterPro" id="IPR005894">
    <property type="entry name" value="DrrA"/>
</dbReference>
<dbReference type="AlphaFoldDB" id="A0A5M3W334"/>
<keyword evidence="3 6" id="KW-0067">ATP-binding</keyword>
<sequence>METAIEVRGLVKTYPRGIRALDGLSFTVPAGILFALLGPNGAGKSTTVKILTTLSRADEGSAQVAGLDVRRHPDRVRRVIGVVGQKASADPNATGKENLALQGRVYGLRRRALADRIDELLDQLELSRAAGRLVRTYSGGMKRRLDIAMGLIHRPEVLFLDEPTVGLDTEIRAQIWEDLAKLVHQDGITILVTTHYLEEADRLASQLAIVDDGKVVVTGTPSGLKDGLRGDSLYINLSESVVAGEVGRALGGLRSIGEFTANGRSLCVRTSNGANAIPAVLAALDGYGVGVSSVTMERPSLDDVYFNYTGKKLSA</sequence>
<dbReference type="Pfam" id="PF00005">
    <property type="entry name" value="ABC_tran"/>
    <property type="match status" value="1"/>
</dbReference>
<dbReference type="RefSeq" id="WP_155339351.1">
    <property type="nucleotide sequence ID" value="NZ_BAAABN010000053.1"/>
</dbReference>
<dbReference type="InterPro" id="IPR003439">
    <property type="entry name" value="ABC_transporter-like_ATP-bd"/>
</dbReference>
<dbReference type="Proteomes" id="UP000334990">
    <property type="component" value="Unassembled WGS sequence"/>
</dbReference>
<comment type="caution">
    <text evidence="6">The sequence shown here is derived from an EMBL/GenBank/DDBJ whole genome shotgun (WGS) entry which is preliminary data.</text>
</comment>
<dbReference type="PANTHER" id="PTHR43582">
    <property type="entry name" value="LINEARMYCIN RESISTANCE ATP-BINDING PROTEIN LNRL"/>
    <property type="match status" value="1"/>
</dbReference>
<evidence type="ECO:0000313" key="7">
    <source>
        <dbReference type="Proteomes" id="UP000334990"/>
    </source>
</evidence>
<gene>
    <name evidence="6" type="ORF">Acor_52400</name>
</gene>
<evidence type="ECO:0000313" key="6">
    <source>
        <dbReference type="EMBL" id="GES03174.1"/>
    </source>
</evidence>
<dbReference type="NCBIfam" id="TIGR01188">
    <property type="entry name" value="drrA"/>
    <property type="match status" value="1"/>
</dbReference>
<feature type="domain" description="ABC transporter" evidence="5">
    <location>
        <begin position="5"/>
        <end position="237"/>
    </location>
</feature>
<evidence type="ECO:0000256" key="4">
    <source>
        <dbReference type="ARBA" id="ARBA00049985"/>
    </source>
</evidence>
<evidence type="ECO:0000259" key="5">
    <source>
        <dbReference type="PROSITE" id="PS50893"/>
    </source>
</evidence>
<organism evidence="6 7">
    <name type="scientific">Acrocarpospora corrugata</name>
    <dbReference type="NCBI Taxonomy" id="35763"/>
    <lineage>
        <taxon>Bacteria</taxon>
        <taxon>Bacillati</taxon>
        <taxon>Actinomycetota</taxon>
        <taxon>Actinomycetes</taxon>
        <taxon>Streptosporangiales</taxon>
        <taxon>Streptosporangiaceae</taxon>
        <taxon>Acrocarpospora</taxon>
    </lineage>
</organism>
<name>A0A5M3W334_9ACTN</name>
<dbReference type="GO" id="GO:0005886">
    <property type="term" value="C:plasma membrane"/>
    <property type="evidence" value="ECO:0007669"/>
    <property type="project" value="UniProtKB-SubCell"/>
</dbReference>
<dbReference type="PROSITE" id="PS00211">
    <property type="entry name" value="ABC_TRANSPORTER_1"/>
    <property type="match status" value="1"/>
</dbReference>
<dbReference type="Gene3D" id="3.40.50.300">
    <property type="entry name" value="P-loop containing nucleotide triphosphate hydrolases"/>
    <property type="match status" value="1"/>
</dbReference>
<evidence type="ECO:0000256" key="1">
    <source>
        <dbReference type="ARBA" id="ARBA00004413"/>
    </source>
</evidence>
<dbReference type="EMBL" id="BLAD01000065">
    <property type="protein sequence ID" value="GES03174.1"/>
    <property type="molecule type" value="Genomic_DNA"/>
</dbReference>